<gene>
    <name evidence="1" type="ORF">M430DRAFT_228676</name>
</gene>
<protein>
    <submittedName>
        <fullName evidence="1">Uncharacterized protein</fullName>
    </submittedName>
</protein>
<dbReference type="AlphaFoldDB" id="A0A2T3B317"/>
<evidence type="ECO:0000313" key="1">
    <source>
        <dbReference type="EMBL" id="PSS20044.1"/>
    </source>
</evidence>
<accession>A0A2T3B317</accession>
<dbReference type="RefSeq" id="XP_024721314.1">
    <property type="nucleotide sequence ID" value="XM_024864782.1"/>
</dbReference>
<dbReference type="InParanoid" id="A0A2T3B317"/>
<proteinExistence type="predicted"/>
<name>A0A2T3B317_AMORE</name>
<sequence length="347" mass="39909">MVHIILQKSNIILASSSSGPVSTIDKAAWRHRFRSRPIGIPRKRENIREARIKMPLPVFKVEEDEKSTECLRISPKKGHPLEILIYPSSEACPFPSDDLMGKHIFRYSLSTNPEEISQVYTYEGTVRADSKAKRRARLDELLIEYATRIINIRHPANCTCNDCRGSDATGAASAATFDGADENPGPVGTAPTHLTMPIIETPRFEFEDEHIRWLTAVMEESSEEEKDKLLKDFGRGMAEMFVLLHEDGYYEEGEEDDDEEMQWIPVISAHLGDLAMFDFSGGEWIPRRWRDEEWEAWCDLLCKGRYDELMVYALHNDRTRGSLRQRSKYPLSAMEALWAWRDARQPN</sequence>
<organism evidence="1 2">
    <name type="scientific">Amorphotheca resinae ATCC 22711</name>
    <dbReference type="NCBI Taxonomy" id="857342"/>
    <lineage>
        <taxon>Eukaryota</taxon>
        <taxon>Fungi</taxon>
        <taxon>Dikarya</taxon>
        <taxon>Ascomycota</taxon>
        <taxon>Pezizomycotina</taxon>
        <taxon>Leotiomycetes</taxon>
        <taxon>Helotiales</taxon>
        <taxon>Amorphothecaceae</taxon>
        <taxon>Amorphotheca</taxon>
    </lineage>
</organism>
<reference evidence="1 2" key="1">
    <citation type="journal article" date="2018" name="New Phytol.">
        <title>Comparative genomics and transcriptomics depict ericoid mycorrhizal fungi as versatile saprotrophs and plant mutualists.</title>
        <authorList>
            <person name="Martino E."/>
            <person name="Morin E."/>
            <person name="Grelet G.A."/>
            <person name="Kuo A."/>
            <person name="Kohler A."/>
            <person name="Daghino S."/>
            <person name="Barry K.W."/>
            <person name="Cichocki N."/>
            <person name="Clum A."/>
            <person name="Dockter R.B."/>
            <person name="Hainaut M."/>
            <person name="Kuo R.C."/>
            <person name="LaButti K."/>
            <person name="Lindahl B.D."/>
            <person name="Lindquist E.A."/>
            <person name="Lipzen A."/>
            <person name="Khouja H.R."/>
            <person name="Magnuson J."/>
            <person name="Murat C."/>
            <person name="Ohm R.A."/>
            <person name="Singer S.W."/>
            <person name="Spatafora J.W."/>
            <person name="Wang M."/>
            <person name="Veneault-Fourrey C."/>
            <person name="Henrissat B."/>
            <person name="Grigoriev I.V."/>
            <person name="Martin F.M."/>
            <person name="Perotto S."/>
        </authorList>
    </citation>
    <scope>NUCLEOTIDE SEQUENCE [LARGE SCALE GENOMIC DNA]</scope>
    <source>
        <strain evidence="1 2">ATCC 22711</strain>
    </source>
</reference>
<evidence type="ECO:0000313" key="2">
    <source>
        <dbReference type="Proteomes" id="UP000241818"/>
    </source>
</evidence>
<dbReference type="Proteomes" id="UP000241818">
    <property type="component" value="Unassembled WGS sequence"/>
</dbReference>
<keyword evidence="2" id="KW-1185">Reference proteome</keyword>
<dbReference type="GeneID" id="36572863"/>
<dbReference type="EMBL" id="KZ679010">
    <property type="protein sequence ID" value="PSS20044.1"/>
    <property type="molecule type" value="Genomic_DNA"/>
</dbReference>